<proteinExistence type="predicted"/>
<feature type="compositionally biased region" description="Basic and acidic residues" evidence="1">
    <location>
        <begin position="124"/>
        <end position="147"/>
    </location>
</feature>
<keyword evidence="3" id="KW-1185">Reference proteome</keyword>
<comment type="caution">
    <text evidence="2">The sequence shown here is derived from an EMBL/GenBank/DDBJ whole genome shotgun (WGS) entry which is preliminary data.</text>
</comment>
<sequence>MGISSSSNPVDRNHQDTKVCQDAGGVGCCAKDIPCHEPNLQCTYLYEYNPENFQDLPRLLSLQRKSQTVGVDTAEMRPGASTVGGQEMCGNKNWDGCLTDVLVGTRIFGSQIDGYMSSHSQKNSHTELSKTPQKNDKSPPKENHSKSIDAAPVTSLTHNHTELRDIKAIGKTKKGVTSSREGSRSTTENFLMELDLASAESLNIPEDVVFLSHRSTLLIFFRSIDAALLQTESVQKLGSSVITHRSEN</sequence>
<feature type="region of interest" description="Disordered" evidence="1">
    <location>
        <begin position="115"/>
        <end position="185"/>
    </location>
</feature>
<dbReference type="Proteomes" id="UP000241769">
    <property type="component" value="Unassembled WGS sequence"/>
</dbReference>
<evidence type="ECO:0000313" key="2">
    <source>
        <dbReference type="EMBL" id="PRP85986.1"/>
    </source>
</evidence>
<protein>
    <submittedName>
        <fullName evidence="2">Uncharacterized protein</fullName>
    </submittedName>
</protein>
<accession>A0A2P6NPU8</accession>
<evidence type="ECO:0000256" key="1">
    <source>
        <dbReference type="SAM" id="MobiDB-lite"/>
    </source>
</evidence>
<dbReference type="InParanoid" id="A0A2P6NPU8"/>
<name>A0A2P6NPU8_9EUKA</name>
<dbReference type="AlphaFoldDB" id="A0A2P6NPU8"/>
<reference evidence="2 3" key="1">
    <citation type="journal article" date="2018" name="Genome Biol. Evol.">
        <title>Multiple Roots of Fruiting Body Formation in Amoebozoa.</title>
        <authorList>
            <person name="Hillmann F."/>
            <person name="Forbes G."/>
            <person name="Novohradska S."/>
            <person name="Ferling I."/>
            <person name="Riege K."/>
            <person name="Groth M."/>
            <person name="Westermann M."/>
            <person name="Marz M."/>
            <person name="Spaller T."/>
            <person name="Winckler T."/>
            <person name="Schaap P."/>
            <person name="Glockner G."/>
        </authorList>
    </citation>
    <scope>NUCLEOTIDE SEQUENCE [LARGE SCALE GENOMIC DNA]</scope>
    <source>
        <strain evidence="2 3">Jena</strain>
    </source>
</reference>
<organism evidence="2 3">
    <name type="scientific">Planoprotostelium fungivorum</name>
    <dbReference type="NCBI Taxonomy" id="1890364"/>
    <lineage>
        <taxon>Eukaryota</taxon>
        <taxon>Amoebozoa</taxon>
        <taxon>Evosea</taxon>
        <taxon>Variosea</taxon>
        <taxon>Cavosteliida</taxon>
        <taxon>Cavosteliaceae</taxon>
        <taxon>Planoprotostelium</taxon>
    </lineage>
</organism>
<dbReference type="EMBL" id="MDYQ01000036">
    <property type="protein sequence ID" value="PRP85986.1"/>
    <property type="molecule type" value="Genomic_DNA"/>
</dbReference>
<evidence type="ECO:0000313" key="3">
    <source>
        <dbReference type="Proteomes" id="UP000241769"/>
    </source>
</evidence>
<gene>
    <name evidence="2" type="ORF">PROFUN_05757</name>
</gene>
<feature type="compositionally biased region" description="Basic and acidic residues" evidence="1">
    <location>
        <begin position="159"/>
        <end position="168"/>
    </location>
</feature>